<dbReference type="EMBL" id="ML220174">
    <property type="protein sequence ID" value="TGZ76533.1"/>
    <property type="molecule type" value="Genomic_DNA"/>
</dbReference>
<feature type="region of interest" description="Disordered" evidence="1">
    <location>
        <begin position="1"/>
        <end position="119"/>
    </location>
</feature>
<feature type="compositionally biased region" description="Basic and acidic residues" evidence="1">
    <location>
        <begin position="54"/>
        <end position="68"/>
    </location>
</feature>
<organism evidence="2 3">
    <name type="scientific">Ascodesmis nigricans</name>
    <dbReference type="NCBI Taxonomy" id="341454"/>
    <lineage>
        <taxon>Eukaryota</taxon>
        <taxon>Fungi</taxon>
        <taxon>Dikarya</taxon>
        <taxon>Ascomycota</taxon>
        <taxon>Pezizomycotina</taxon>
        <taxon>Pezizomycetes</taxon>
        <taxon>Pezizales</taxon>
        <taxon>Ascodesmidaceae</taxon>
        <taxon>Ascodesmis</taxon>
    </lineage>
</organism>
<reference evidence="2 3" key="1">
    <citation type="submission" date="2019-04" db="EMBL/GenBank/DDBJ databases">
        <title>Comparative genomics and transcriptomics to analyze fruiting body development in filamentous ascomycetes.</title>
        <authorList>
            <consortium name="DOE Joint Genome Institute"/>
            <person name="Lutkenhaus R."/>
            <person name="Traeger S."/>
            <person name="Breuer J."/>
            <person name="Kuo A."/>
            <person name="Lipzen A."/>
            <person name="Pangilinan J."/>
            <person name="Dilworth D."/>
            <person name="Sandor L."/>
            <person name="Poggeler S."/>
            <person name="Barry K."/>
            <person name="Grigoriev I.V."/>
            <person name="Nowrousian M."/>
        </authorList>
    </citation>
    <scope>NUCLEOTIDE SEQUENCE [LARGE SCALE GENOMIC DNA]</scope>
    <source>
        <strain evidence="2 3">CBS 389.68</strain>
    </source>
</reference>
<feature type="compositionally biased region" description="Basic residues" evidence="1">
    <location>
        <begin position="75"/>
        <end position="86"/>
    </location>
</feature>
<feature type="compositionally biased region" description="Basic and acidic residues" evidence="1">
    <location>
        <begin position="87"/>
        <end position="101"/>
    </location>
</feature>
<feature type="compositionally biased region" description="Low complexity" evidence="1">
    <location>
        <begin position="20"/>
        <end position="41"/>
    </location>
</feature>
<evidence type="ECO:0000313" key="2">
    <source>
        <dbReference type="EMBL" id="TGZ76533.1"/>
    </source>
</evidence>
<proteinExistence type="predicted"/>
<gene>
    <name evidence="2" type="ORF">EX30DRAFT_375399</name>
</gene>
<name>A0A4S2MIC4_9PEZI</name>
<protein>
    <submittedName>
        <fullName evidence="2">Uncharacterized protein</fullName>
    </submittedName>
</protein>
<keyword evidence="3" id="KW-1185">Reference proteome</keyword>
<evidence type="ECO:0000313" key="3">
    <source>
        <dbReference type="Proteomes" id="UP000298138"/>
    </source>
</evidence>
<evidence type="ECO:0000256" key="1">
    <source>
        <dbReference type="SAM" id="MobiDB-lite"/>
    </source>
</evidence>
<dbReference type="InParanoid" id="A0A4S2MIC4"/>
<dbReference type="AlphaFoldDB" id="A0A4S2MIC4"/>
<accession>A0A4S2MIC4</accession>
<sequence length="149" mass="16454">MFSFLAPPTKQASLPHKSPTKSSASTVSSTTASSSTLTPAERAARQERRRQRKTQRDADAAREAEETLRSGVPRVRFRLGKGKGKGKGKEVVRPRPERTRSAESVGSMSSAGSRKSARKPVVVNLDQKLVVTLLVNKKTWKVRWDARIE</sequence>
<feature type="compositionally biased region" description="Polar residues" evidence="1">
    <location>
        <begin position="102"/>
        <end position="113"/>
    </location>
</feature>
<dbReference type="Proteomes" id="UP000298138">
    <property type="component" value="Unassembled WGS sequence"/>
</dbReference>